<feature type="domain" description="Methyl-accepting transducer" evidence="4">
    <location>
        <begin position="359"/>
        <end position="520"/>
    </location>
</feature>
<dbReference type="RefSeq" id="WP_179754510.1">
    <property type="nucleotide sequence ID" value="NZ_JACCBB010000001.1"/>
</dbReference>
<dbReference type="Gene3D" id="3.30.450.40">
    <property type="match status" value="2"/>
</dbReference>
<dbReference type="PANTHER" id="PTHR32089">
    <property type="entry name" value="METHYL-ACCEPTING CHEMOTAXIS PROTEIN MCPB"/>
    <property type="match status" value="1"/>
</dbReference>
<evidence type="ECO:0000313" key="7">
    <source>
        <dbReference type="Proteomes" id="UP000521922"/>
    </source>
</evidence>
<organism evidence="6 7">
    <name type="scientific">Kineococcus aurantiacus</name>
    <dbReference type="NCBI Taxonomy" id="37633"/>
    <lineage>
        <taxon>Bacteria</taxon>
        <taxon>Bacillati</taxon>
        <taxon>Actinomycetota</taxon>
        <taxon>Actinomycetes</taxon>
        <taxon>Kineosporiales</taxon>
        <taxon>Kineosporiaceae</taxon>
        <taxon>Kineococcus</taxon>
    </lineage>
</organism>
<evidence type="ECO:0000256" key="1">
    <source>
        <dbReference type="ARBA" id="ARBA00023224"/>
    </source>
</evidence>
<dbReference type="AlphaFoldDB" id="A0A7Y9J380"/>
<dbReference type="SUPFAM" id="SSF58104">
    <property type="entry name" value="Methyl-accepting chemotaxis protein (MCP) signaling domain"/>
    <property type="match status" value="1"/>
</dbReference>
<dbReference type="InterPro" id="IPR004089">
    <property type="entry name" value="MCPsignal_dom"/>
</dbReference>
<dbReference type="Pfam" id="PF00015">
    <property type="entry name" value="MCPsignal"/>
    <property type="match status" value="1"/>
</dbReference>
<dbReference type="PANTHER" id="PTHR32089:SF112">
    <property type="entry name" value="LYSOZYME-LIKE PROTEIN-RELATED"/>
    <property type="match status" value="1"/>
</dbReference>
<feature type="coiled-coil region" evidence="3">
    <location>
        <begin position="396"/>
        <end position="426"/>
    </location>
</feature>
<comment type="caution">
    <text evidence="6">The sequence shown here is derived from an EMBL/GenBank/DDBJ whole genome shotgun (WGS) entry which is preliminary data.</text>
</comment>
<dbReference type="InterPro" id="IPR003018">
    <property type="entry name" value="GAF"/>
</dbReference>
<dbReference type="PROSITE" id="PS50111">
    <property type="entry name" value="CHEMOTAXIS_TRANSDUC_2"/>
    <property type="match status" value="1"/>
</dbReference>
<dbReference type="GO" id="GO:0007165">
    <property type="term" value="P:signal transduction"/>
    <property type="evidence" value="ECO:0007669"/>
    <property type="project" value="UniProtKB-KW"/>
</dbReference>
<dbReference type="GO" id="GO:0016020">
    <property type="term" value="C:membrane"/>
    <property type="evidence" value="ECO:0007669"/>
    <property type="project" value="InterPro"/>
</dbReference>
<accession>A0A7Y9J380</accession>
<keyword evidence="1 2" id="KW-0807">Transducer</keyword>
<protein>
    <submittedName>
        <fullName evidence="6">GAF domain-containing protein</fullName>
    </submittedName>
</protein>
<dbReference type="Proteomes" id="UP000521922">
    <property type="component" value="Unassembled WGS sequence"/>
</dbReference>
<evidence type="ECO:0000256" key="3">
    <source>
        <dbReference type="SAM" id="Coils"/>
    </source>
</evidence>
<dbReference type="SMART" id="SM00065">
    <property type="entry name" value="GAF"/>
    <property type="match status" value="2"/>
</dbReference>
<evidence type="ECO:0000256" key="2">
    <source>
        <dbReference type="PROSITE-ProRule" id="PRU00284"/>
    </source>
</evidence>
<dbReference type="SMART" id="SM00283">
    <property type="entry name" value="MA"/>
    <property type="match status" value="1"/>
</dbReference>
<keyword evidence="7" id="KW-1185">Reference proteome</keyword>
<evidence type="ECO:0000313" key="6">
    <source>
        <dbReference type="EMBL" id="NYD25072.1"/>
    </source>
</evidence>
<dbReference type="EMBL" id="JACCBB010000002">
    <property type="protein sequence ID" value="NYD25072.1"/>
    <property type="molecule type" value="Genomic_DNA"/>
</dbReference>
<dbReference type="InterPro" id="IPR029016">
    <property type="entry name" value="GAF-like_dom_sf"/>
</dbReference>
<name>A0A7Y9J380_9ACTN</name>
<dbReference type="Pfam" id="PF13185">
    <property type="entry name" value="GAF_2"/>
    <property type="match status" value="2"/>
</dbReference>
<dbReference type="Gene3D" id="1.10.287.950">
    <property type="entry name" value="Methyl-accepting chemotaxis protein"/>
    <property type="match status" value="1"/>
</dbReference>
<evidence type="ECO:0000259" key="4">
    <source>
        <dbReference type="PROSITE" id="PS50111"/>
    </source>
</evidence>
<dbReference type="SUPFAM" id="SSF55781">
    <property type="entry name" value="GAF domain-like"/>
    <property type="match status" value="2"/>
</dbReference>
<sequence>MLGRRTAGTAAVARELAEGRADVEAVTDLVQALETARTPAEAVGIALETVRTRFGWAYASFWRLDRAARVLRFEQESGTAGEEFRRVTLAATFAEGVGLSGRAWRQRDLVFVADLSELSDCVRAPVAQRAGIRSGICFPVLQGGQVAGTLDFFTTEQITPSAGRLSVLRTVARLISATVARLEEAVRQEKAAQDVEAVSTLIHALTSATSEEQALRTALDTIRAEFDWQYGSFWRLDESGPASKHVLRFGLESGDAGAEFRQVTLNASFAKGVGLSGRTWAKQDFVFVEDLGEMTDCVRAPAAQRAGVKSGVCLPVVVAGRVVGTMDFFATRTLIMSASRESALRNTAFLIGQAMERFAAADRLTRAGGDLLASIGEVERNVVAATGVAAHGETLAVEANAEVAALERASAEINDVVRAIQAIAAQTKLLALNATIEAARAGDAGRGFAIVAEEVKELSGQTEQATSSVSSKVATIQARVGAVTASLVQIHAAVEEINQTQSIIGGVLTEQFAVTRDIVG</sequence>
<keyword evidence="3" id="KW-0175">Coiled coil</keyword>
<dbReference type="EMBL" id="JACCBB010000001">
    <property type="protein sequence ID" value="NYD24246.1"/>
    <property type="molecule type" value="Genomic_DNA"/>
</dbReference>
<reference evidence="6 7" key="1">
    <citation type="submission" date="2020-07" db="EMBL/GenBank/DDBJ databases">
        <title>Sequencing the genomes of 1000 actinobacteria strains.</title>
        <authorList>
            <person name="Klenk H.-P."/>
        </authorList>
    </citation>
    <scope>NUCLEOTIDE SEQUENCE [LARGE SCALE GENOMIC DNA]</scope>
    <source>
        <strain evidence="6 7">DSM 7487</strain>
    </source>
</reference>
<gene>
    <name evidence="5" type="ORF">BJ968_003786</name>
    <name evidence="6" type="ORF">BJ968_004681</name>
</gene>
<proteinExistence type="predicted"/>
<evidence type="ECO:0000313" key="5">
    <source>
        <dbReference type="EMBL" id="NYD24246.1"/>
    </source>
</evidence>